<evidence type="ECO:0000313" key="1">
    <source>
        <dbReference type="EMBL" id="KAJ7750375.1"/>
    </source>
</evidence>
<gene>
    <name evidence="1" type="ORF">DFH07DRAFT_775077</name>
</gene>
<dbReference type="EMBL" id="JARJLG010000082">
    <property type="protein sequence ID" value="KAJ7750375.1"/>
    <property type="molecule type" value="Genomic_DNA"/>
</dbReference>
<evidence type="ECO:0000313" key="2">
    <source>
        <dbReference type="Proteomes" id="UP001215280"/>
    </source>
</evidence>
<comment type="caution">
    <text evidence="1">The sequence shown here is derived from an EMBL/GenBank/DDBJ whole genome shotgun (WGS) entry which is preliminary data.</text>
</comment>
<name>A0AAD7N8Z8_9AGAR</name>
<sequence length="132" mass="15022">MLEALKNYSSVVKMLLGFLRQCREAAVDSSQTMSREVYEHMGRDIFISIVRLVLFFRHENSYQEFWACRGTDAQVEVLLDLLQDTQMLKTLSVKFLKGCQFEAAAMGRRGRGGKAESIRMVYGIDGGELSEI</sequence>
<accession>A0AAD7N8Z8</accession>
<dbReference type="AlphaFoldDB" id="A0AAD7N8Z8"/>
<organism evidence="1 2">
    <name type="scientific">Mycena maculata</name>
    <dbReference type="NCBI Taxonomy" id="230809"/>
    <lineage>
        <taxon>Eukaryota</taxon>
        <taxon>Fungi</taxon>
        <taxon>Dikarya</taxon>
        <taxon>Basidiomycota</taxon>
        <taxon>Agaricomycotina</taxon>
        <taxon>Agaricomycetes</taxon>
        <taxon>Agaricomycetidae</taxon>
        <taxon>Agaricales</taxon>
        <taxon>Marasmiineae</taxon>
        <taxon>Mycenaceae</taxon>
        <taxon>Mycena</taxon>
    </lineage>
</organism>
<keyword evidence="2" id="KW-1185">Reference proteome</keyword>
<proteinExistence type="predicted"/>
<dbReference type="Proteomes" id="UP001215280">
    <property type="component" value="Unassembled WGS sequence"/>
</dbReference>
<reference evidence="1" key="1">
    <citation type="submission" date="2023-03" db="EMBL/GenBank/DDBJ databases">
        <title>Massive genome expansion in bonnet fungi (Mycena s.s.) driven by repeated elements and novel gene families across ecological guilds.</title>
        <authorList>
            <consortium name="Lawrence Berkeley National Laboratory"/>
            <person name="Harder C.B."/>
            <person name="Miyauchi S."/>
            <person name="Viragh M."/>
            <person name="Kuo A."/>
            <person name="Thoen E."/>
            <person name="Andreopoulos B."/>
            <person name="Lu D."/>
            <person name="Skrede I."/>
            <person name="Drula E."/>
            <person name="Henrissat B."/>
            <person name="Morin E."/>
            <person name="Kohler A."/>
            <person name="Barry K."/>
            <person name="LaButti K."/>
            <person name="Morin E."/>
            <person name="Salamov A."/>
            <person name="Lipzen A."/>
            <person name="Mereny Z."/>
            <person name="Hegedus B."/>
            <person name="Baldrian P."/>
            <person name="Stursova M."/>
            <person name="Weitz H."/>
            <person name="Taylor A."/>
            <person name="Grigoriev I.V."/>
            <person name="Nagy L.G."/>
            <person name="Martin F."/>
            <person name="Kauserud H."/>
        </authorList>
    </citation>
    <scope>NUCLEOTIDE SEQUENCE</scope>
    <source>
        <strain evidence="1">CBHHK188m</strain>
    </source>
</reference>
<protein>
    <submittedName>
        <fullName evidence="1">Uncharacterized protein</fullName>
    </submittedName>
</protein>